<keyword evidence="2" id="KW-1133">Transmembrane helix</keyword>
<dbReference type="PANTHER" id="PTHR31272">
    <property type="entry name" value="CYTOCHROME C-TYPE BIOGENESIS PROTEIN HI_1454-RELATED"/>
    <property type="match status" value="1"/>
</dbReference>
<keyword evidence="2" id="KW-0472">Membrane</keyword>
<gene>
    <name evidence="3" type="ORF">SAMN05216266_13161</name>
</gene>
<evidence type="ECO:0000256" key="1">
    <source>
        <dbReference type="SAM" id="MobiDB-lite"/>
    </source>
</evidence>
<sequence>MEALLALAFGAGMLAPVNPCGFAVLPALLAHAVGTDTTDGAAASRSTAARLGGGLRAGAALTLGFAGTFTVIGILLAVGMRSLIGVVPWAAAVLGGVLAVAGLAMVAGRRIPLRLPSRRSGTPRQGPRGMIAFGAGYALASASCTLAVLLSVVTQALATTNFSGILVMFGAYAAGSATLLLFLAVFAAFASGLINRFLRRLLPHMHRITGTVLALSGGYLLLYWLPQLTGSGGPGSNALAGPVSGLAVWINTHQLLIVAIALTLIAAIALTAYAQRSRTSATGGREDPLEDCCAPTTAAEAEVTQSREDRGT</sequence>
<organism evidence="3 4">
    <name type="scientific">Amycolatopsis marina</name>
    <dbReference type="NCBI Taxonomy" id="490629"/>
    <lineage>
        <taxon>Bacteria</taxon>
        <taxon>Bacillati</taxon>
        <taxon>Actinomycetota</taxon>
        <taxon>Actinomycetes</taxon>
        <taxon>Pseudonocardiales</taxon>
        <taxon>Pseudonocardiaceae</taxon>
        <taxon>Amycolatopsis</taxon>
    </lineage>
</organism>
<name>A0A1I1CL54_9PSEU</name>
<dbReference type="Proteomes" id="UP000243799">
    <property type="component" value="Unassembled WGS sequence"/>
</dbReference>
<dbReference type="RefSeq" id="WP_245788934.1">
    <property type="nucleotide sequence ID" value="NZ_FOKG01000031.1"/>
</dbReference>
<protein>
    <submittedName>
        <fullName evidence="3">Cytochrome c biogenesis protein CcdA</fullName>
    </submittedName>
</protein>
<dbReference type="AlphaFoldDB" id="A0A1I1CL54"/>
<feature type="transmembrane region" description="Helical" evidence="2">
    <location>
        <begin position="165"/>
        <end position="194"/>
    </location>
</feature>
<keyword evidence="4" id="KW-1185">Reference proteome</keyword>
<feature type="region of interest" description="Disordered" evidence="1">
    <location>
        <begin position="281"/>
        <end position="312"/>
    </location>
</feature>
<accession>A0A1I1CL54</accession>
<dbReference type="EMBL" id="FOKG01000031">
    <property type="protein sequence ID" value="SFB62782.1"/>
    <property type="molecule type" value="Genomic_DNA"/>
</dbReference>
<dbReference type="InterPro" id="IPR051790">
    <property type="entry name" value="Cytochrome_c-biogenesis_DsbD"/>
</dbReference>
<keyword evidence="2" id="KW-0812">Transmembrane</keyword>
<feature type="transmembrane region" description="Helical" evidence="2">
    <location>
        <begin position="246"/>
        <end position="270"/>
    </location>
</feature>
<reference evidence="4" key="1">
    <citation type="submission" date="2016-10" db="EMBL/GenBank/DDBJ databases">
        <authorList>
            <person name="Varghese N."/>
            <person name="Submissions S."/>
        </authorList>
    </citation>
    <scope>NUCLEOTIDE SEQUENCE [LARGE SCALE GENOMIC DNA]</scope>
    <source>
        <strain evidence="4">CGMCC 4.3568</strain>
    </source>
</reference>
<feature type="transmembrane region" description="Helical" evidence="2">
    <location>
        <begin position="60"/>
        <end position="80"/>
    </location>
</feature>
<proteinExistence type="predicted"/>
<evidence type="ECO:0000313" key="3">
    <source>
        <dbReference type="EMBL" id="SFB62782.1"/>
    </source>
</evidence>
<dbReference type="STRING" id="490629.SAMN05216266_13161"/>
<feature type="transmembrane region" description="Helical" evidence="2">
    <location>
        <begin position="86"/>
        <end position="108"/>
    </location>
</feature>
<evidence type="ECO:0000256" key="2">
    <source>
        <dbReference type="SAM" id="Phobius"/>
    </source>
</evidence>
<feature type="transmembrane region" description="Helical" evidence="2">
    <location>
        <begin position="206"/>
        <end position="226"/>
    </location>
</feature>
<evidence type="ECO:0000313" key="4">
    <source>
        <dbReference type="Proteomes" id="UP000243799"/>
    </source>
</evidence>
<feature type="transmembrane region" description="Helical" evidence="2">
    <location>
        <begin position="129"/>
        <end position="153"/>
    </location>
</feature>
<dbReference type="PANTHER" id="PTHR31272:SF4">
    <property type="entry name" value="CYTOCHROME C-TYPE BIOGENESIS PROTEIN HI_1454-RELATED"/>
    <property type="match status" value="1"/>
</dbReference>